<proteinExistence type="predicted"/>
<dbReference type="InterPro" id="IPR016181">
    <property type="entry name" value="Acyl_CoA_acyltransferase"/>
</dbReference>
<dbReference type="Proteomes" id="UP000617402">
    <property type="component" value="Unassembled WGS sequence"/>
</dbReference>
<evidence type="ECO:0000259" key="1">
    <source>
        <dbReference type="PROSITE" id="PS51186"/>
    </source>
</evidence>
<evidence type="ECO:0000313" key="3">
    <source>
        <dbReference type="Proteomes" id="UP000617402"/>
    </source>
</evidence>
<comment type="caution">
    <text evidence="2">The sequence shown here is derived from an EMBL/GenBank/DDBJ whole genome shotgun (WGS) entry which is preliminary data.</text>
</comment>
<dbReference type="RefSeq" id="WP_188040999.1">
    <property type="nucleotide sequence ID" value="NZ_JACVHF010000015.1"/>
</dbReference>
<sequence length="170" mass="19688">MFVREGNMADASVIARITVDTWRTTYRGIIPDETLDKLSYSEREKFVIDFLANPKENTFLFVYENAREDVLGFILGGPERFGMTRFSGEIYAIYVLENYQGKCIGKQLMQAAFNKMAKSGYTSASVWVLADNPYRHFYKKLMGIFVENRFFDGLSFAIYGWDNIRNVENL</sequence>
<dbReference type="SUPFAM" id="SSF55729">
    <property type="entry name" value="Acyl-CoA N-acyltransferases (Nat)"/>
    <property type="match status" value="1"/>
</dbReference>
<accession>A0ABR7T435</accession>
<evidence type="ECO:0000313" key="2">
    <source>
        <dbReference type="EMBL" id="MBC9785548.1"/>
    </source>
</evidence>
<dbReference type="Gene3D" id="3.40.630.30">
    <property type="match status" value="1"/>
</dbReference>
<dbReference type="Pfam" id="PF00583">
    <property type="entry name" value="Acetyltransf_1"/>
    <property type="match status" value="1"/>
</dbReference>
<feature type="domain" description="N-acetyltransferase" evidence="1">
    <location>
        <begin position="1"/>
        <end position="165"/>
    </location>
</feature>
<protein>
    <submittedName>
        <fullName evidence="2">GNAT family N-acetyltransferase</fullName>
    </submittedName>
</protein>
<dbReference type="InterPro" id="IPR000182">
    <property type="entry name" value="GNAT_dom"/>
</dbReference>
<gene>
    <name evidence="2" type="ORF">H1S01_13665</name>
</gene>
<dbReference type="EMBL" id="JACVHF010000015">
    <property type="protein sequence ID" value="MBC9785548.1"/>
    <property type="molecule type" value="Genomic_DNA"/>
</dbReference>
<organism evidence="2 3">
    <name type="scientific">Heliobacterium chlorum</name>
    <dbReference type="NCBI Taxonomy" id="2698"/>
    <lineage>
        <taxon>Bacteria</taxon>
        <taxon>Bacillati</taxon>
        <taxon>Bacillota</taxon>
        <taxon>Clostridia</taxon>
        <taxon>Eubacteriales</taxon>
        <taxon>Heliobacteriaceae</taxon>
        <taxon>Heliobacterium</taxon>
    </lineage>
</organism>
<name>A0ABR7T435_HELCL</name>
<keyword evidence="3" id="KW-1185">Reference proteome</keyword>
<reference evidence="2 3" key="1">
    <citation type="submission" date="2020-07" db="EMBL/GenBank/DDBJ databases">
        <title>Draft whole-genome sequence of Heliobacterium chlorum DSM 3682, type strain.</title>
        <authorList>
            <person name="Kyndt J.A."/>
            <person name="Meyer T.E."/>
            <person name="Imhoff J.F."/>
        </authorList>
    </citation>
    <scope>NUCLEOTIDE SEQUENCE [LARGE SCALE GENOMIC DNA]</scope>
    <source>
        <strain evidence="2 3">DSM 3682</strain>
    </source>
</reference>
<dbReference type="CDD" id="cd04301">
    <property type="entry name" value="NAT_SF"/>
    <property type="match status" value="1"/>
</dbReference>
<dbReference type="PROSITE" id="PS51186">
    <property type="entry name" value="GNAT"/>
    <property type="match status" value="1"/>
</dbReference>